<organism evidence="1 2">
    <name type="scientific">Solea senegalensis</name>
    <name type="common">Senegalese sole</name>
    <dbReference type="NCBI Taxonomy" id="28829"/>
    <lineage>
        <taxon>Eukaryota</taxon>
        <taxon>Metazoa</taxon>
        <taxon>Chordata</taxon>
        <taxon>Craniata</taxon>
        <taxon>Vertebrata</taxon>
        <taxon>Euteleostomi</taxon>
        <taxon>Actinopterygii</taxon>
        <taxon>Neopterygii</taxon>
        <taxon>Teleostei</taxon>
        <taxon>Neoteleostei</taxon>
        <taxon>Acanthomorphata</taxon>
        <taxon>Carangaria</taxon>
        <taxon>Pleuronectiformes</taxon>
        <taxon>Pleuronectoidei</taxon>
        <taxon>Soleidae</taxon>
        <taxon>Solea</taxon>
    </lineage>
</organism>
<dbReference type="Proteomes" id="UP000693946">
    <property type="component" value="Linkage Group LG1"/>
</dbReference>
<name>A0AAV6TB74_SOLSE</name>
<reference evidence="1 2" key="1">
    <citation type="journal article" date="2021" name="Sci. Rep.">
        <title>Chromosome anchoring in Senegalese sole (Solea senegalensis) reveals sex-associated markers and genome rearrangements in flatfish.</title>
        <authorList>
            <person name="Guerrero-Cozar I."/>
            <person name="Gomez-Garrido J."/>
            <person name="Berbel C."/>
            <person name="Martinez-Blanch J.F."/>
            <person name="Alioto T."/>
            <person name="Claros M.G."/>
            <person name="Gagnaire P.A."/>
            <person name="Manchado M."/>
        </authorList>
    </citation>
    <scope>NUCLEOTIDE SEQUENCE [LARGE SCALE GENOMIC DNA]</scope>
    <source>
        <strain evidence="1">Sse05_10M</strain>
    </source>
</reference>
<dbReference type="EMBL" id="JAGKHQ010000001">
    <property type="protein sequence ID" value="KAG7526428.1"/>
    <property type="molecule type" value="Genomic_DNA"/>
</dbReference>
<proteinExistence type="predicted"/>
<comment type="caution">
    <text evidence="1">The sequence shown here is derived from an EMBL/GenBank/DDBJ whole genome shotgun (WGS) entry which is preliminary data.</text>
</comment>
<sequence length="52" mass="6007">MRKDTHILEDSGLPHVQEAALFTLRLEPTGSHYTKQRNQQIQHSFFWGGVEA</sequence>
<dbReference type="AlphaFoldDB" id="A0AAV6TB74"/>
<accession>A0AAV6TB74</accession>
<gene>
    <name evidence="1" type="ORF">JOB18_040124</name>
</gene>
<evidence type="ECO:0000313" key="2">
    <source>
        <dbReference type="Proteomes" id="UP000693946"/>
    </source>
</evidence>
<protein>
    <submittedName>
        <fullName evidence="1">Uncharacterized protein</fullName>
    </submittedName>
</protein>
<evidence type="ECO:0000313" key="1">
    <source>
        <dbReference type="EMBL" id="KAG7526428.1"/>
    </source>
</evidence>
<keyword evidence="2" id="KW-1185">Reference proteome</keyword>